<comment type="caution">
    <text evidence="2">The sequence shown here is derived from an EMBL/GenBank/DDBJ whole genome shotgun (WGS) entry which is preliminary data.</text>
</comment>
<name>A0A9P6U0P7_9FUNG</name>
<evidence type="ECO:0000313" key="2">
    <source>
        <dbReference type="EMBL" id="KAG0254135.1"/>
    </source>
</evidence>
<dbReference type="OrthoDB" id="5985073at2759"/>
<evidence type="ECO:0008006" key="4">
    <source>
        <dbReference type="Google" id="ProtNLM"/>
    </source>
</evidence>
<reference evidence="2" key="1">
    <citation type="journal article" date="2020" name="Fungal Divers.">
        <title>Resolving the Mortierellaceae phylogeny through synthesis of multi-gene phylogenetics and phylogenomics.</title>
        <authorList>
            <person name="Vandepol N."/>
            <person name="Liber J."/>
            <person name="Desiro A."/>
            <person name="Na H."/>
            <person name="Kennedy M."/>
            <person name="Barry K."/>
            <person name="Grigoriev I.V."/>
            <person name="Miller A.N."/>
            <person name="O'Donnell K."/>
            <person name="Stajich J.E."/>
            <person name="Bonito G."/>
        </authorList>
    </citation>
    <scope>NUCLEOTIDE SEQUENCE</scope>
    <source>
        <strain evidence="2">BC1065</strain>
    </source>
</reference>
<gene>
    <name evidence="2" type="ORF">DFQ27_007018</name>
</gene>
<accession>A0A9P6U0P7</accession>
<evidence type="ECO:0000313" key="3">
    <source>
        <dbReference type="Proteomes" id="UP000807716"/>
    </source>
</evidence>
<feature type="chain" id="PRO_5040507597" description="LysM domain-containing protein" evidence="1">
    <location>
        <begin position="20"/>
        <end position="175"/>
    </location>
</feature>
<dbReference type="AlphaFoldDB" id="A0A9P6U0P7"/>
<keyword evidence="3" id="KW-1185">Reference proteome</keyword>
<protein>
    <recommendedName>
        <fullName evidence="4">LysM domain-containing protein</fullName>
    </recommendedName>
</protein>
<evidence type="ECO:0000256" key="1">
    <source>
        <dbReference type="SAM" id="SignalP"/>
    </source>
</evidence>
<proteinExistence type="predicted"/>
<keyword evidence="1" id="KW-0732">Signal</keyword>
<sequence>MKFTLSVAVLALAASQAMAVVPTPVASCKKSVIIQPSDGDCVQFRAKWNIPDMETLRAMNLRLLENCMNLDVGAPICVATVGPSQPPITPSGAPMTSGAAVPTVTGGPAPTQPPNKSGAVTVPTGATNSVSSTALPAGASRGITPTHAPTGAAVANKGSFLVAAAGVILSAAYIL</sequence>
<dbReference type="EMBL" id="JAAAJB010000536">
    <property type="protein sequence ID" value="KAG0254135.1"/>
    <property type="molecule type" value="Genomic_DNA"/>
</dbReference>
<dbReference type="Proteomes" id="UP000807716">
    <property type="component" value="Unassembled WGS sequence"/>
</dbReference>
<feature type="signal peptide" evidence="1">
    <location>
        <begin position="1"/>
        <end position="19"/>
    </location>
</feature>
<organism evidence="2 3">
    <name type="scientific">Actinomortierella ambigua</name>
    <dbReference type="NCBI Taxonomy" id="1343610"/>
    <lineage>
        <taxon>Eukaryota</taxon>
        <taxon>Fungi</taxon>
        <taxon>Fungi incertae sedis</taxon>
        <taxon>Mucoromycota</taxon>
        <taxon>Mortierellomycotina</taxon>
        <taxon>Mortierellomycetes</taxon>
        <taxon>Mortierellales</taxon>
        <taxon>Mortierellaceae</taxon>
        <taxon>Actinomortierella</taxon>
    </lineage>
</organism>